<accession>A0A9W7XTQ7</accession>
<name>A0A9W7XTQ7_9FUNG</name>
<sequence length="51" mass="5693">LHYDVVFMPAYKSIPWTEFTIIALVAQESGCNVAYSFNRTDNKDHGEGGSI</sequence>
<feature type="non-terminal residue" evidence="1">
    <location>
        <position position="1"/>
    </location>
</feature>
<gene>
    <name evidence="1" type="ORF">LPJ53_006279</name>
</gene>
<dbReference type="GO" id="GO:0006207">
    <property type="term" value="P:'de novo' pyrimidine nucleobase biosynthetic process"/>
    <property type="evidence" value="ECO:0007669"/>
    <property type="project" value="TreeGrafter"/>
</dbReference>
<comment type="caution">
    <text evidence="1">The sequence shown here is derived from an EMBL/GenBank/DDBJ whole genome shotgun (WGS) entry which is preliminary data.</text>
</comment>
<evidence type="ECO:0000313" key="1">
    <source>
        <dbReference type="EMBL" id="KAJ1718837.1"/>
    </source>
</evidence>
<feature type="non-terminal residue" evidence="1">
    <location>
        <position position="51"/>
    </location>
</feature>
<dbReference type="Proteomes" id="UP001149813">
    <property type="component" value="Unassembled WGS sequence"/>
</dbReference>
<organism evidence="1 2">
    <name type="scientific">Coemansia erecta</name>
    <dbReference type="NCBI Taxonomy" id="147472"/>
    <lineage>
        <taxon>Eukaryota</taxon>
        <taxon>Fungi</taxon>
        <taxon>Fungi incertae sedis</taxon>
        <taxon>Zoopagomycota</taxon>
        <taxon>Kickxellomycotina</taxon>
        <taxon>Kickxellomycetes</taxon>
        <taxon>Kickxellales</taxon>
        <taxon>Kickxellaceae</taxon>
        <taxon>Coemansia</taxon>
    </lineage>
</organism>
<keyword evidence="2" id="KW-1185">Reference proteome</keyword>
<dbReference type="OrthoDB" id="5553476at2759"/>
<dbReference type="GO" id="GO:0005737">
    <property type="term" value="C:cytoplasm"/>
    <property type="evidence" value="ECO:0007669"/>
    <property type="project" value="TreeGrafter"/>
</dbReference>
<dbReference type="GO" id="GO:0006221">
    <property type="term" value="P:pyrimidine nucleotide biosynthetic process"/>
    <property type="evidence" value="ECO:0007669"/>
    <property type="project" value="TreeGrafter"/>
</dbReference>
<protein>
    <submittedName>
        <fullName evidence="1">Uncharacterized protein</fullName>
    </submittedName>
</protein>
<dbReference type="Gene3D" id="3.40.50.2020">
    <property type="match status" value="1"/>
</dbReference>
<reference evidence="1" key="1">
    <citation type="submission" date="2022-07" db="EMBL/GenBank/DDBJ databases">
        <title>Phylogenomic reconstructions and comparative analyses of Kickxellomycotina fungi.</title>
        <authorList>
            <person name="Reynolds N.K."/>
            <person name="Stajich J.E."/>
            <person name="Barry K."/>
            <person name="Grigoriev I.V."/>
            <person name="Crous P."/>
            <person name="Smith M.E."/>
        </authorList>
    </citation>
    <scope>NUCLEOTIDE SEQUENCE</scope>
    <source>
        <strain evidence="1">NBRC 32514</strain>
    </source>
</reference>
<dbReference type="GO" id="GO:0046132">
    <property type="term" value="P:pyrimidine ribonucleoside biosynthetic process"/>
    <property type="evidence" value="ECO:0007669"/>
    <property type="project" value="TreeGrafter"/>
</dbReference>
<dbReference type="GO" id="GO:0004588">
    <property type="term" value="F:orotate phosphoribosyltransferase activity"/>
    <property type="evidence" value="ECO:0007669"/>
    <property type="project" value="TreeGrafter"/>
</dbReference>
<dbReference type="EMBL" id="JANBOJ010000622">
    <property type="protein sequence ID" value="KAJ1718837.1"/>
    <property type="molecule type" value="Genomic_DNA"/>
</dbReference>
<dbReference type="AlphaFoldDB" id="A0A9W7XTQ7"/>
<evidence type="ECO:0000313" key="2">
    <source>
        <dbReference type="Proteomes" id="UP001149813"/>
    </source>
</evidence>
<dbReference type="PANTHER" id="PTHR46683">
    <property type="entry name" value="OROTATE PHOSPHORIBOSYLTRANSFERASE 1-RELATED"/>
    <property type="match status" value="1"/>
</dbReference>
<proteinExistence type="predicted"/>
<dbReference type="InterPro" id="IPR029057">
    <property type="entry name" value="PRTase-like"/>
</dbReference>
<dbReference type="PANTHER" id="PTHR46683:SF1">
    <property type="entry name" value="OROTATE PHOSPHORIBOSYLTRANSFERASE 1-RELATED"/>
    <property type="match status" value="1"/>
</dbReference>